<feature type="region of interest" description="Disordered" evidence="4">
    <location>
        <begin position="264"/>
        <end position="289"/>
    </location>
</feature>
<evidence type="ECO:0000256" key="4">
    <source>
        <dbReference type="SAM" id="MobiDB-lite"/>
    </source>
</evidence>
<gene>
    <name evidence="6" type="ORF">ACFSOX_23025</name>
</gene>
<dbReference type="RefSeq" id="WP_378480167.1">
    <property type="nucleotide sequence ID" value="NZ_JBHUIW010000046.1"/>
</dbReference>
<evidence type="ECO:0000256" key="2">
    <source>
        <dbReference type="ARBA" id="ARBA00022857"/>
    </source>
</evidence>
<keyword evidence="7" id="KW-1185">Reference proteome</keyword>
<evidence type="ECO:0000313" key="6">
    <source>
        <dbReference type="EMBL" id="MFD2185036.1"/>
    </source>
</evidence>
<keyword evidence="2" id="KW-0521">NADP</keyword>
<evidence type="ECO:0000256" key="1">
    <source>
        <dbReference type="ARBA" id="ARBA00005104"/>
    </source>
</evidence>
<dbReference type="PANTHER" id="PTHR38011:SF7">
    <property type="entry name" value="2,5-DIAMINO-6-RIBOSYLAMINO-4(3H)-PYRIMIDINONE 5'-PHOSPHATE REDUCTASE"/>
    <property type="match status" value="1"/>
</dbReference>
<name>A0ABW5AS81_9BRAD</name>
<comment type="pathway">
    <text evidence="1">Cofactor biosynthesis; riboflavin biosynthesis.</text>
</comment>
<keyword evidence="3" id="KW-0560">Oxidoreductase</keyword>
<dbReference type="PANTHER" id="PTHR38011">
    <property type="entry name" value="DIHYDROFOLATE REDUCTASE FAMILY PROTEIN (AFU_ORTHOLOGUE AFUA_8G06820)"/>
    <property type="match status" value="1"/>
</dbReference>
<dbReference type="Proteomes" id="UP001597314">
    <property type="component" value="Unassembled WGS sequence"/>
</dbReference>
<organism evidence="6 7">
    <name type="scientific">Rhodoplanes azumiensis</name>
    <dbReference type="NCBI Taxonomy" id="1897628"/>
    <lineage>
        <taxon>Bacteria</taxon>
        <taxon>Pseudomonadati</taxon>
        <taxon>Pseudomonadota</taxon>
        <taxon>Alphaproteobacteria</taxon>
        <taxon>Hyphomicrobiales</taxon>
        <taxon>Nitrobacteraceae</taxon>
        <taxon>Rhodoplanes</taxon>
    </lineage>
</organism>
<evidence type="ECO:0000313" key="7">
    <source>
        <dbReference type="Proteomes" id="UP001597314"/>
    </source>
</evidence>
<feature type="domain" description="Bacterial bifunctional deaminase-reductase C-terminal" evidence="5">
    <location>
        <begin position="50"/>
        <end position="229"/>
    </location>
</feature>
<dbReference type="Pfam" id="PF01872">
    <property type="entry name" value="RibD_C"/>
    <property type="match status" value="1"/>
</dbReference>
<dbReference type="InterPro" id="IPR024072">
    <property type="entry name" value="DHFR-like_dom_sf"/>
</dbReference>
<evidence type="ECO:0000256" key="3">
    <source>
        <dbReference type="ARBA" id="ARBA00023002"/>
    </source>
</evidence>
<dbReference type="InterPro" id="IPR050765">
    <property type="entry name" value="Riboflavin_Biosynth_HTPR"/>
</dbReference>
<dbReference type="EMBL" id="JBHUIW010000046">
    <property type="protein sequence ID" value="MFD2185036.1"/>
    <property type="molecule type" value="Genomic_DNA"/>
</dbReference>
<dbReference type="Gene3D" id="3.40.430.10">
    <property type="entry name" value="Dihydrofolate Reductase, subunit A"/>
    <property type="match status" value="1"/>
</dbReference>
<proteinExistence type="predicted"/>
<dbReference type="SUPFAM" id="SSF53597">
    <property type="entry name" value="Dihydrofolate reductase-like"/>
    <property type="match status" value="1"/>
</dbReference>
<comment type="caution">
    <text evidence="6">The sequence shown here is derived from an EMBL/GenBank/DDBJ whole genome shotgun (WGS) entry which is preliminary data.</text>
</comment>
<reference evidence="7" key="1">
    <citation type="journal article" date="2019" name="Int. J. Syst. Evol. Microbiol.">
        <title>The Global Catalogue of Microorganisms (GCM) 10K type strain sequencing project: providing services to taxonomists for standard genome sequencing and annotation.</title>
        <authorList>
            <consortium name="The Broad Institute Genomics Platform"/>
            <consortium name="The Broad Institute Genome Sequencing Center for Infectious Disease"/>
            <person name="Wu L."/>
            <person name="Ma J."/>
        </authorList>
    </citation>
    <scope>NUCLEOTIDE SEQUENCE [LARGE SCALE GENOMIC DNA]</scope>
    <source>
        <strain evidence="7">CGMCC 1.6774</strain>
    </source>
</reference>
<sequence length="289" mass="29804">MDPSCFSLGEAPADVWSAVPPAVRRGAPLPPEFEPLFGPLRTGSVDALMVIGQIGQSLDGRIATVGGRLEYINGAAGLAHLHRLRAVVDAVVVGVGTVLCDDPRLTVRHVAGPDPARVVIDPHGRLHADARLLADDGVRRIVVTSAAAPDADAAPLPDGVERLVVPATEGRLEPAAILGALAAAGFRRILIEGGADTLSRFLAAGCLDRLHVTVAPIILGSGRPGCTLPPIADAEDALRPRVRTVPLGDEVLFDCDLSAQRRPVGPALPVGPATPEAPDVPVGLANTSR</sequence>
<evidence type="ECO:0000259" key="5">
    <source>
        <dbReference type="Pfam" id="PF01872"/>
    </source>
</evidence>
<protein>
    <submittedName>
        <fullName evidence="6">RibD family protein</fullName>
    </submittedName>
</protein>
<accession>A0ABW5AS81</accession>
<dbReference type="InterPro" id="IPR002734">
    <property type="entry name" value="RibDG_C"/>
</dbReference>